<evidence type="ECO:0000313" key="2">
    <source>
        <dbReference type="Proteomes" id="UP000694260"/>
    </source>
</evidence>
<dbReference type="EMBL" id="MW965453">
    <property type="protein sequence ID" value="QVE65521.1"/>
    <property type="molecule type" value="Genomic_DNA"/>
</dbReference>
<keyword evidence="2" id="KW-1185">Reference proteome</keyword>
<dbReference type="Pfam" id="PF17212">
    <property type="entry name" value="Tube"/>
    <property type="match status" value="1"/>
</dbReference>
<proteinExistence type="predicted"/>
<organism evidence="1 2">
    <name type="scientific">Ralstonia phage vB_RsoP_BMB50</name>
    <dbReference type="NCBI Taxonomy" id="2834269"/>
    <lineage>
        <taxon>Viruses</taxon>
        <taxon>Duplodnaviria</taxon>
        <taxon>Heunggongvirae</taxon>
        <taxon>Uroviricota</taxon>
        <taxon>Caudoviricetes</taxon>
        <taxon>Autographivirales</taxon>
        <taxon>Autonotataviridae</taxon>
        <taxon>Okabevirinae</taxon>
        <taxon>Hongshanvirus</taxon>
        <taxon>Hongshanvirus BMB50</taxon>
    </lineage>
</organism>
<evidence type="ECO:0000313" key="1">
    <source>
        <dbReference type="EMBL" id="QVE65521.1"/>
    </source>
</evidence>
<name>A0A8E5KHC3_9CAUD</name>
<dbReference type="InterPro" id="IPR033767">
    <property type="entry name" value="Tail_Gp11"/>
</dbReference>
<accession>A0A8E5KHC3</accession>
<reference evidence="1" key="1">
    <citation type="submission" date="2021-04" db="EMBL/GenBank/DDBJ databases">
        <title>Genomic characterization of the novel lytic bacteriophage vB_RsoP_BMB50 infecting Ralstonia solanacearum.</title>
        <authorList>
            <person name="Wang K."/>
            <person name="Liu Q."/>
            <person name="Dong Z."/>
            <person name="Sun M."/>
            <person name="Peng D."/>
        </authorList>
    </citation>
    <scope>NUCLEOTIDE SEQUENCE</scope>
</reference>
<dbReference type="Proteomes" id="UP000694260">
    <property type="component" value="Segment"/>
</dbReference>
<sequence>MAQANITRLDVVNACLRSMGETPLNAVDLDHPYVASALNILDEMNVLELELGWWFNTDYTVLHPDPDTGYVYVPADSLNCRMNPEDSRFVERGNRMFDTWESTFVIAKDLPVCIYRNIDFDDLSIAAKLMISLRTQLSFQDAFDGDAAKYQKLYAQYQQAYGRVRRLHIKNQNLNMYQTAYSSGAMGMVRPVSRYAGSNTVLYPNRIR</sequence>
<protein>
    <submittedName>
        <fullName evidence="1">Tail tubular protein A</fullName>
    </submittedName>
</protein>